<keyword evidence="5" id="KW-1133">Transmembrane helix</keyword>
<dbReference type="SMART" id="SM00744">
    <property type="entry name" value="RINGv"/>
    <property type="match status" value="1"/>
</dbReference>
<feature type="domain" description="RING-CH-type" evidence="6">
    <location>
        <begin position="152"/>
        <end position="212"/>
    </location>
</feature>
<name>A0A7N0ZZE4_KALFE</name>
<organism evidence="7 8">
    <name type="scientific">Kalanchoe fedtschenkoi</name>
    <name type="common">Lavender scallops</name>
    <name type="synonym">South American air plant</name>
    <dbReference type="NCBI Taxonomy" id="63787"/>
    <lineage>
        <taxon>Eukaryota</taxon>
        <taxon>Viridiplantae</taxon>
        <taxon>Streptophyta</taxon>
        <taxon>Embryophyta</taxon>
        <taxon>Tracheophyta</taxon>
        <taxon>Spermatophyta</taxon>
        <taxon>Magnoliopsida</taxon>
        <taxon>eudicotyledons</taxon>
        <taxon>Gunneridae</taxon>
        <taxon>Pentapetalae</taxon>
        <taxon>Saxifragales</taxon>
        <taxon>Crassulaceae</taxon>
        <taxon>Kalanchoe</taxon>
    </lineage>
</organism>
<dbReference type="EnsemblPlants" id="Kaladp0058s0553.1.v1.1">
    <property type="protein sequence ID" value="Kaladp0058s0553.1.v1.1"/>
    <property type="gene ID" value="Kaladp0058s0553.v1.1"/>
</dbReference>
<evidence type="ECO:0000313" key="8">
    <source>
        <dbReference type="Proteomes" id="UP000594263"/>
    </source>
</evidence>
<dbReference type="CDD" id="cd16495">
    <property type="entry name" value="RING_CH-C4HC3_MARCH"/>
    <property type="match status" value="1"/>
</dbReference>
<evidence type="ECO:0000256" key="5">
    <source>
        <dbReference type="SAM" id="Phobius"/>
    </source>
</evidence>
<feature type="compositionally biased region" description="Polar residues" evidence="4">
    <location>
        <begin position="49"/>
        <end position="61"/>
    </location>
</feature>
<dbReference type="Pfam" id="PF12906">
    <property type="entry name" value="RINGv"/>
    <property type="match status" value="1"/>
</dbReference>
<keyword evidence="3" id="KW-0862">Zinc</keyword>
<keyword evidence="8" id="KW-1185">Reference proteome</keyword>
<dbReference type="Gene3D" id="3.30.40.10">
    <property type="entry name" value="Zinc/RING finger domain, C3HC4 (zinc finger)"/>
    <property type="match status" value="1"/>
</dbReference>
<keyword evidence="2" id="KW-0863">Zinc-finger</keyword>
<dbReference type="PANTHER" id="PTHR46214:SF16">
    <property type="entry name" value="OS10G0481450 PROTEIN"/>
    <property type="match status" value="1"/>
</dbReference>
<dbReference type="EnsemblPlants" id="Kaladp0058s0553.5.v1.1">
    <property type="protein sequence ID" value="Kaladp0058s0553.5.v1.1"/>
    <property type="gene ID" value="Kaladp0058s0553.v1.1"/>
</dbReference>
<feature type="transmembrane region" description="Helical" evidence="5">
    <location>
        <begin position="249"/>
        <end position="271"/>
    </location>
</feature>
<keyword evidence="5" id="KW-0472">Membrane</keyword>
<evidence type="ECO:0000256" key="2">
    <source>
        <dbReference type="ARBA" id="ARBA00022771"/>
    </source>
</evidence>
<dbReference type="Proteomes" id="UP000594263">
    <property type="component" value="Unplaced"/>
</dbReference>
<dbReference type="GO" id="GO:0008270">
    <property type="term" value="F:zinc ion binding"/>
    <property type="evidence" value="ECO:0007669"/>
    <property type="project" value="UniProtKB-KW"/>
</dbReference>
<dbReference type="Gramene" id="Kaladp0058s0553.5.v1.1">
    <property type="protein sequence ID" value="Kaladp0058s0553.5.v1.1"/>
    <property type="gene ID" value="Kaladp0058s0553.v1.1"/>
</dbReference>
<dbReference type="EnsemblPlants" id="Kaladp0058s0553.3.v1.1">
    <property type="protein sequence ID" value="Kaladp0058s0553.3.v1.1"/>
    <property type="gene ID" value="Kaladp0058s0553.v1.1"/>
</dbReference>
<evidence type="ECO:0000256" key="4">
    <source>
        <dbReference type="SAM" id="MobiDB-lite"/>
    </source>
</evidence>
<protein>
    <recommendedName>
        <fullName evidence="6">RING-CH-type domain-containing protein</fullName>
    </recommendedName>
</protein>
<dbReference type="InterPro" id="IPR011016">
    <property type="entry name" value="Znf_RING-CH"/>
</dbReference>
<dbReference type="EnsemblPlants" id="Kaladp0058s0553.4.v1.1">
    <property type="protein sequence ID" value="Kaladp0058s0553.4.v1.1"/>
    <property type="gene ID" value="Kaladp0058s0553.v1.1"/>
</dbReference>
<dbReference type="InterPro" id="IPR013083">
    <property type="entry name" value="Znf_RING/FYVE/PHD"/>
</dbReference>
<accession>A0A7N0ZZE4</accession>
<evidence type="ECO:0000256" key="1">
    <source>
        <dbReference type="ARBA" id="ARBA00022723"/>
    </source>
</evidence>
<dbReference type="SUPFAM" id="SSF57850">
    <property type="entry name" value="RING/U-box"/>
    <property type="match status" value="1"/>
</dbReference>
<keyword evidence="1" id="KW-0479">Metal-binding</keyword>
<evidence type="ECO:0000259" key="6">
    <source>
        <dbReference type="PROSITE" id="PS51292"/>
    </source>
</evidence>
<dbReference type="Gramene" id="Kaladp0058s0553.1.v1.1">
    <property type="protein sequence ID" value="Kaladp0058s0553.1.v1.1"/>
    <property type="gene ID" value="Kaladp0058s0553.v1.1"/>
</dbReference>
<dbReference type="AlphaFoldDB" id="A0A7N0ZZE4"/>
<feature type="region of interest" description="Disordered" evidence="4">
    <location>
        <begin position="49"/>
        <end position="110"/>
    </location>
</feature>
<dbReference type="PROSITE" id="PS51292">
    <property type="entry name" value="ZF_RING_CH"/>
    <property type="match status" value="1"/>
</dbReference>
<proteinExistence type="predicted"/>
<feature type="compositionally biased region" description="Polar residues" evidence="4">
    <location>
        <begin position="98"/>
        <end position="107"/>
    </location>
</feature>
<feature type="transmembrane region" description="Helical" evidence="5">
    <location>
        <begin position="277"/>
        <end position="297"/>
    </location>
</feature>
<dbReference type="Gramene" id="Kaladp0058s0553.6.v1.1">
    <property type="protein sequence ID" value="Kaladp0058s0553.6.v1.1"/>
    <property type="gene ID" value="Kaladp0058s0553.v1.1"/>
</dbReference>
<keyword evidence="5" id="KW-0812">Transmembrane</keyword>
<sequence length="324" mass="34957">MHNEDCRGNGVPAIDLESGEFRHLTPHLLSSMKLPEDAHEHALLNSNEGTAVCSGSGQVSSKVVPEDVGSGDNDSSSTASPTTTDREPHDHSGLSCAPNDTSVSKNESATKDDTLAVPTIVVSEGGTHIFDFSNMSSQSSIVLSPKKAHLSRNSSSHEQCRVCQQEKDEDLITLGCQCRGELARAHRSCIDTWFRTKGSNKCEICQQVAVNVPPPESYPSASYWVWRVDPSFRGGNTAQGNQRGCYSPLWVAFSILIGGLLLDVLISITLGVSALPVNIIIGVIVVLGLGTALRLALEFFRDWNVRRVAHRMEPNVTFGYNGAV</sequence>
<dbReference type="Gramene" id="Kaladp0058s0553.3.v1.1">
    <property type="protein sequence ID" value="Kaladp0058s0553.3.v1.1"/>
    <property type="gene ID" value="Kaladp0058s0553.v1.1"/>
</dbReference>
<evidence type="ECO:0000256" key="3">
    <source>
        <dbReference type="ARBA" id="ARBA00022833"/>
    </source>
</evidence>
<dbReference type="Gramene" id="Kaladp0058s0553.4.v1.1">
    <property type="protein sequence ID" value="Kaladp0058s0553.4.v1.1"/>
    <property type="gene ID" value="Kaladp0058s0553.v1.1"/>
</dbReference>
<dbReference type="PANTHER" id="PTHR46214">
    <property type="entry name" value="ZINC FINGER, RING-CH-TYPE"/>
    <property type="match status" value="1"/>
</dbReference>
<dbReference type="EnsemblPlants" id="Kaladp0058s0553.6.v1.1">
    <property type="protein sequence ID" value="Kaladp0058s0553.6.v1.1"/>
    <property type="gene ID" value="Kaladp0058s0553.v1.1"/>
</dbReference>
<reference evidence="7" key="1">
    <citation type="submission" date="2021-01" db="UniProtKB">
        <authorList>
            <consortium name="EnsemblPlants"/>
        </authorList>
    </citation>
    <scope>IDENTIFICATION</scope>
</reference>
<evidence type="ECO:0000313" key="7">
    <source>
        <dbReference type="EnsemblPlants" id="Kaladp0058s0553.6.v1.1"/>
    </source>
</evidence>